<organism evidence="1 2">
    <name type="scientific">Nephila pilipes</name>
    <name type="common">Giant wood spider</name>
    <name type="synonym">Nephila maculata</name>
    <dbReference type="NCBI Taxonomy" id="299642"/>
    <lineage>
        <taxon>Eukaryota</taxon>
        <taxon>Metazoa</taxon>
        <taxon>Ecdysozoa</taxon>
        <taxon>Arthropoda</taxon>
        <taxon>Chelicerata</taxon>
        <taxon>Arachnida</taxon>
        <taxon>Araneae</taxon>
        <taxon>Araneomorphae</taxon>
        <taxon>Entelegynae</taxon>
        <taxon>Araneoidea</taxon>
        <taxon>Nephilidae</taxon>
        <taxon>Nephila</taxon>
    </lineage>
</organism>
<dbReference type="EMBL" id="BMAW01099477">
    <property type="protein sequence ID" value="GFS90227.1"/>
    <property type="molecule type" value="Genomic_DNA"/>
</dbReference>
<reference evidence="1" key="1">
    <citation type="submission" date="2020-08" db="EMBL/GenBank/DDBJ databases">
        <title>Multicomponent nature underlies the extraordinary mechanical properties of spider dragline silk.</title>
        <authorList>
            <person name="Kono N."/>
            <person name="Nakamura H."/>
            <person name="Mori M."/>
            <person name="Yoshida Y."/>
            <person name="Ohtoshi R."/>
            <person name="Malay A.D."/>
            <person name="Moran D.A.P."/>
            <person name="Tomita M."/>
            <person name="Numata K."/>
            <person name="Arakawa K."/>
        </authorList>
    </citation>
    <scope>NUCLEOTIDE SEQUENCE</scope>
</reference>
<name>A0A8X6N2P8_NEPPI</name>
<proteinExistence type="predicted"/>
<keyword evidence="2" id="KW-1185">Reference proteome</keyword>
<evidence type="ECO:0000313" key="1">
    <source>
        <dbReference type="EMBL" id="GFS90227.1"/>
    </source>
</evidence>
<dbReference type="AlphaFoldDB" id="A0A8X6N2P8"/>
<gene>
    <name evidence="1" type="ORF">NPIL_393511</name>
</gene>
<sequence>MLSRTRDRTIFEFVLPSPLPDTKIVLPVESTGESFCMEMFVLTGEQTFRKWKKPFIPHGLENLESRIVGDSNSKLEKNINRLRDSGNSVQ</sequence>
<protein>
    <submittedName>
        <fullName evidence="1">Uncharacterized protein</fullName>
    </submittedName>
</protein>
<dbReference type="Proteomes" id="UP000887013">
    <property type="component" value="Unassembled WGS sequence"/>
</dbReference>
<comment type="caution">
    <text evidence="1">The sequence shown here is derived from an EMBL/GenBank/DDBJ whole genome shotgun (WGS) entry which is preliminary data.</text>
</comment>
<accession>A0A8X6N2P8</accession>
<evidence type="ECO:0000313" key="2">
    <source>
        <dbReference type="Proteomes" id="UP000887013"/>
    </source>
</evidence>